<reference evidence="3 4" key="1">
    <citation type="submission" date="2019-09" db="EMBL/GenBank/DDBJ databases">
        <title>Distinct polysaccharide growth profiles of human intestinal Prevotella copri isolates.</title>
        <authorList>
            <person name="Fehlner-Peach H."/>
            <person name="Magnabosco C."/>
            <person name="Raghavan V."/>
            <person name="Scher J.U."/>
            <person name="Tett A."/>
            <person name="Cox L.M."/>
            <person name="Gottsegen C."/>
            <person name="Watters A."/>
            <person name="Wiltshire- Gordon J.D."/>
            <person name="Segata N."/>
            <person name="Bonneau R."/>
            <person name="Littman D.R."/>
        </authorList>
    </citation>
    <scope>NUCLEOTIDE SEQUENCE [LARGE SCALE GENOMIC DNA]</scope>
    <source>
        <strain evidence="3 4">BVe41219</strain>
    </source>
</reference>
<reference evidence="2" key="2">
    <citation type="submission" date="2022-11" db="EMBL/GenBank/DDBJ databases">
        <title>Genomic repertoires linked with pathogenic potency of arthritogenic Prevotella copri isolated from the gut of rheumatoid arthritis patients.</title>
        <authorList>
            <person name="Nii T."/>
            <person name="Maeda Y."/>
            <person name="Motooka D."/>
            <person name="Naito M."/>
            <person name="Matsumoto Y."/>
            <person name="Ogawa T."/>
            <person name="Oguro-Igashira E."/>
            <person name="Kishikawa T."/>
            <person name="Yamashita M."/>
            <person name="Koizumi S."/>
            <person name="Kurakawa T."/>
            <person name="Okumura R."/>
            <person name="Kayama H."/>
            <person name="Murakami M."/>
            <person name="Sakaguchi T."/>
            <person name="Das B."/>
            <person name="Nakamura S."/>
            <person name="Okada Y."/>
            <person name="Kumanogoh A."/>
            <person name="Takeda K."/>
        </authorList>
    </citation>
    <scope>NUCLEOTIDE SEQUENCE</scope>
    <source>
        <strain evidence="2">F3-75</strain>
    </source>
</reference>
<dbReference type="RefSeq" id="WP_139247644.1">
    <property type="nucleotide sequence ID" value="NZ_JAPDUK010000002.1"/>
</dbReference>
<sequence length="203" mass="22638">MKYRILFFLSIIISMGFCACTDDSDDIFINENQISTRAVNGAYTYPDVSEILKQDVVKKQMNEAWNLMKKTASSASRSEYGFYIYKSQTSGKYYVGKMVKGPAITGCAGTNASISLGVPTSNIDVCAFFHCHTTLHYCPKTTSRRTGPSQNDLDLAQSYNLPGILRDYEGPEITGGHNINESYKDITFGPTKRPDIQYNDVIK</sequence>
<keyword evidence="1" id="KW-0732">Signal</keyword>
<gene>
    <name evidence="3" type="ORF">F7D42_06675</name>
    <name evidence="2" type="ORF">ONT16_06905</name>
</gene>
<evidence type="ECO:0000313" key="3">
    <source>
        <dbReference type="EMBL" id="MQO55400.1"/>
    </source>
</evidence>
<dbReference type="Proteomes" id="UP000358159">
    <property type="component" value="Unassembled WGS sequence"/>
</dbReference>
<feature type="signal peptide" evidence="1">
    <location>
        <begin position="1"/>
        <end position="19"/>
    </location>
</feature>
<accession>A0A6A7VP55</accession>
<comment type="caution">
    <text evidence="3">The sequence shown here is derived from an EMBL/GenBank/DDBJ whole genome shotgun (WGS) entry which is preliminary data.</text>
</comment>
<dbReference type="EMBL" id="VZAZ01000027">
    <property type="protein sequence ID" value="MQO55400.1"/>
    <property type="molecule type" value="Genomic_DNA"/>
</dbReference>
<proteinExistence type="predicted"/>
<evidence type="ECO:0000313" key="4">
    <source>
        <dbReference type="Proteomes" id="UP000358159"/>
    </source>
</evidence>
<evidence type="ECO:0000313" key="2">
    <source>
        <dbReference type="EMBL" id="MCW4127985.1"/>
    </source>
</evidence>
<evidence type="ECO:0000256" key="1">
    <source>
        <dbReference type="SAM" id="SignalP"/>
    </source>
</evidence>
<organism evidence="3 4">
    <name type="scientific">Segatella copri</name>
    <dbReference type="NCBI Taxonomy" id="165179"/>
    <lineage>
        <taxon>Bacteria</taxon>
        <taxon>Pseudomonadati</taxon>
        <taxon>Bacteroidota</taxon>
        <taxon>Bacteroidia</taxon>
        <taxon>Bacteroidales</taxon>
        <taxon>Prevotellaceae</taxon>
        <taxon>Segatella</taxon>
    </lineage>
</organism>
<dbReference type="PROSITE" id="PS51257">
    <property type="entry name" value="PROKAR_LIPOPROTEIN"/>
    <property type="match status" value="1"/>
</dbReference>
<dbReference type="AlphaFoldDB" id="A0A6A7VP55"/>
<dbReference type="Proteomes" id="UP001209344">
    <property type="component" value="Unassembled WGS sequence"/>
</dbReference>
<feature type="chain" id="PRO_5043213424" description="Lipoprotein" evidence="1">
    <location>
        <begin position="20"/>
        <end position="203"/>
    </location>
</feature>
<evidence type="ECO:0008006" key="5">
    <source>
        <dbReference type="Google" id="ProtNLM"/>
    </source>
</evidence>
<name>A0A6A7VP55_9BACT</name>
<protein>
    <recommendedName>
        <fullName evidence="5">Lipoprotein</fullName>
    </recommendedName>
</protein>
<dbReference type="EMBL" id="JAPDVK010000002">
    <property type="protein sequence ID" value="MCW4127985.1"/>
    <property type="molecule type" value="Genomic_DNA"/>
</dbReference>